<evidence type="ECO:0000313" key="12">
    <source>
        <dbReference type="Proteomes" id="UP000234951"/>
    </source>
</evidence>
<dbReference type="InterPro" id="IPR047817">
    <property type="entry name" value="ABC2_TM_bact-type"/>
</dbReference>
<keyword evidence="4" id="KW-1003">Cell membrane</keyword>
<feature type="transmembrane region" description="Helical" evidence="8">
    <location>
        <begin position="325"/>
        <end position="343"/>
    </location>
</feature>
<keyword evidence="13" id="KW-1185">Reference proteome</keyword>
<evidence type="ECO:0000259" key="9">
    <source>
        <dbReference type="PROSITE" id="PS51012"/>
    </source>
</evidence>
<keyword evidence="6 8" id="KW-1133">Transmembrane helix</keyword>
<dbReference type="Pfam" id="PF12698">
    <property type="entry name" value="ABC2_membrane_3"/>
    <property type="match status" value="1"/>
</dbReference>
<evidence type="ECO:0000313" key="10">
    <source>
        <dbReference type="EMBL" id="PLR85393.1"/>
    </source>
</evidence>
<dbReference type="AlphaFoldDB" id="A0A2N5GQQ4"/>
<evidence type="ECO:0000256" key="2">
    <source>
        <dbReference type="ARBA" id="ARBA00007783"/>
    </source>
</evidence>
<evidence type="ECO:0000256" key="1">
    <source>
        <dbReference type="ARBA" id="ARBA00004651"/>
    </source>
</evidence>
<dbReference type="EMBL" id="PGVA01000006">
    <property type="protein sequence ID" value="PLR85393.1"/>
    <property type="molecule type" value="Genomic_DNA"/>
</dbReference>
<comment type="caution">
    <text evidence="10">The sequence shown here is derived from an EMBL/GenBank/DDBJ whole genome shotgun (WGS) entry which is preliminary data.</text>
</comment>
<dbReference type="PANTHER" id="PTHR30294">
    <property type="entry name" value="MEMBRANE COMPONENT OF ABC TRANSPORTER YHHJ-RELATED"/>
    <property type="match status" value="1"/>
</dbReference>
<dbReference type="GO" id="GO:0005886">
    <property type="term" value="C:plasma membrane"/>
    <property type="evidence" value="ECO:0007669"/>
    <property type="project" value="UniProtKB-SubCell"/>
</dbReference>
<comment type="subcellular location">
    <subcellularLocation>
        <location evidence="1">Cell membrane</location>
        <topology evidence="1">Multi-pass membrane protein</topology>
    </subcellularLocation>
</comment>
<reference evidence="11 13" key="2">
    <citation type="submission" date="2017-12" db="EMBL/GenBank/DDBJ databases">
        <title>Comparative Functional Genomics of Dry Heat Resistant strains isolated from the Viking Spacecraft.</title>
        <authorList>
            <person name="Seuylemezian A."/>
            <person name="Cooper K."/>
            <person name="Vaishampayan P."/>
        </authorList>
    </citation>
    <scope>NUCLEOTIDE SEQUENCE [LARGE SCALE GENOMIC DNA]</scope>
    <source>
        <strain evidence="11 13">ATCC 29669</strain>
    </source>
</reference>
<dbReference type="Proteomes" id="UP000235114">
    <property type="component" value="Unassembled WGS sequence"/>
</dbReference>
<keyword evidence="7 8" id="KW-0472">Membrane</keyword>
<dbReference type="RefSeq" id="WP_101575918.1">
    <property type="nucleotide sequence ID" value="NZ_PGVA01000006.1"/>
</dbReference>
<feature type="transmembrane region" description="Helical" evidence="8">
    <location>
        <begin position="292"/>
        <end position="313"/>
    </location>
</feature>
<dbReference type="InterPro" id="IPR051449">
    <property type="entry name" value="ABC-2_transporter_component"/>
</dbReference>
<protein>
    <submittedName>
        <fullName evidence="10">ABC transporter permease</fullName>
    </submittedName>
</protein>
<proteinExistence type="inferred from homology"/>
<comment type="similarity">
    <text evidence="2">Belongs to the ABC-2 integral membrane protein family.</text>
</comment>
<dbReference type="PROSITE" id="PS51012">
    <property type="entry name" value="ABC_TM2"/>
    <property type="match status" value="1"/>
</dbReference>
<dbReference type="Proteomes" id="UP000234951">
    <property type="component" value="Unassembled WGS sequence"/>
</dbReference>
<dbReference type="PANTHER" id="PTHR30294:SF48">
    <property type="entry name" value="LINEARMYCIN RESISTANCE PERMEASE PROTEIN LNRM"/>
    <property type="match status" value="1"/>
</dbReference>
<evidence type="ECO:0000256" key="5">
    <source>
        <dbReference type="ARBA" id="ARBA00022692"/>
    </source>
</evidence>
<dbReference type="GO" id="GO:0140359">
    <property type="term" value="F:ABC-type transporter activity"/>
    <property type="evidence" value="ECO:0007669"/>
    <property type="project" value="InterPro"/>
</dbReference>
<evidence type="ECO:0000256" key="8">
    <source>
        <dbReference type="SAM" id="Phobius"/>
    </source>
</evidence>
<reference evidence="10 12" key="1">
    <citation type="submission" date="2017-11" db="EMBL/GenBank/DDBJ databases">
        <title>Comparitive Functional Genomics of Dry Heat Resistant strains isolated from the Viking Spacecraft.</title>
        <authorList>
            <person name="Seuylemezian A."/>
            <person name="Cooper K."/>
            <person name="Vaishampayan P."/>
        </authorList>
    </citation>
    <scope>NUCLEOTIDE SEQUENCE [LARGE SCALE GENOMIC DNA]</scope>
    <source>
        <strain evidence="10 12">M4.6</strain>
    </source>
</reference>
<sequence>MKSLLIAWKDFKIRFADRKGFLTMIFMPLLLTAILGTALSSVMGGDGGFRETTLGLYQSDQDPLAETFNKDVLAEISFIKVKIVKSEQKLKEMVRDEKIDIGMVFPKQWSSNLDKGELREVAIFSQSENQLKASVIESVLQSFSERVKTVSVTANTVITDLTESAAVASGKVNMRDAATVIASDLSHTAKNDVQINERSISEKLVSAMQYYAAGMAAMFMLFNATIGAKSIIEERATETLSRLMISPTSNISILFGKFLGTLLFANIQLLIFFTATTLFFNVNWGDNVLQVIAVGISYSVAVSGLSMMLAAVISDAKTTDVISGVGIQIFAILGGSMLPIYVFPDTLKTLANITPNKWALTSFLEIMSGTAWHELSVPIVVLLMMGLVSLAIGTWRLRAG</sequence>
<evidence type="ECO:0000313" key="13">
    <source>
        <dbReference type="Proteomes" id="UP000235114"/>
    </source>
</evidence>
<keyword evidence="3" id="KW-0813">Transport</keyword>
<feature type="transmembrane region" description="Helical" evidence="8">
    <location>
        <begin position="375"/>
        <end position="395"/>
    </location>
</feature>
<feature type="domain" description="ABC transmembrane type-2" evidence="9">
    <location>
        <begin position="165"/>
        <end position="400"/>
    </location>
</feature>
<dbReference type="EMBL" id="PGVD01000044">
    <property type="protein sequence ID" value="PLR94972.1"/>
    <property type="molecule type" value="Genomic_DNA"/>
</dbReference>
<feature type="transmembrane region" description="Helical" evidence="8">
    <location>
        <begin position="210"/>
        <end position="232"/>
    </location>
</feature>
<accession>A0A2N5GQQ4</accession>
<dbReference type="InterPro" id="IPR013525">
    <property type="entry name" value="ABC2_TM"/>
</dbReference>
<evidence type="ECO:0000256" key="3">
    <source>
        <dbReference type="ARBA" id="ARBA00022448"/>
    </source>
</evidence>
<evidence type="ECO:0000313" key="11">
    <source>
        <dbReference type="EMBL" id="PLR94972.1"/>
    </source>
</evidence>
<name>A0A2N5GQQ4_9BACI</name>
<gene>
    <name evidence="10" type="ORF">CU635_04135</name>
    <name evidence="11" type="ORF">CVD25_15565</name>
</gene>
<evidence type="ECO:0000256" key="6">
    <source>
        <dbReference type="ARBA" id="ARBA00022989"/>
    </source>
</evidence>
<organism evidence="10 12">
    <name type="scientific">Bacillus canaveralius</name>
    <dbReference type="NCBI Taxonomy" id="1403243"/>
    <lineage>
        <taxon>Bacteria</taxon>
        <taxon>Bacillati</taxon>
        <taxon>Bacillota</taxon>
        <taxon>Bacilli</taxon>
        <taxon>Bacillales</taxon>
        <taxon>Bacillaceae</taxon>
        <taxon>Bacillus</taxon>
    </lineage>
</organism>
<evidence type="ECO:0000256" key="4">
    <source>
        <dbReference type="ARBA" id="ARBA00022475"/>
    </source>
</evidence>
<dbReference type="Gene3D" id="3.40.1710.10">
    <property type="entry name" value="abc type-2 transporter like domain"/>
    <property type="match status" value="1"/>
</dbReference>
<evidence type="ECO:0000256" key="7">
    <source>
        <dbReference type="ARBA" id="ARBA00023136"/>
    </source>
</evidence>
<feature type="transmembrane region" description="Helical" evidence="8">
    <location>
        <begin position="253"/>
        <end position="280"/>
    </location>
</feature>
<keyword evidence="5 8" id="KW-0812">Transmembrane</keyword>
<dbReference type="OrthoDB" id="3078158at2"/>